<dbReference type="EC" id="4.1.1.20" evidence="1"/>
<dbReference type="EMBL" id="JAVHXJ020000061">
    <property type="protein sequence ID" value="MGI1898557.1"/>
    <property type="molecule type" value="Genomic_DNA"/>
</dbReference>
<evidence type="ECO:0000313" key="2">
    <source>
        <dbReference type="Proteomes" id="UP001354073"/>
    </source>
</evidence>
<name>A0ACC7RA36_9VIBR</name>
<gene>
    <name evidence="1" type="primary">lysA</name>
    <name evidence="1" type="ORF">REH74_013600</name>
</gene>
<evidence type="ECO:0000313" key="1">
    <source>
        <dbReference type="EMBL" id="MGI1898557.1"/>
    </source>
</evidence>
<organism evidence="1 2">
    <name type="scientific">Vibrio campbellii</name>
    <dbReference type="NCBI Taxonomy" id="680"/>
    <lineage>
        <taxon>Bacteria</taxon>
        <taxon>Pseudomonadati</taxon>
        <taxon>Pseudomonadota</taxon>
        <taxon>Gammaproteobacteria</taxon>
        <taxon>Vibrionales</taxon>
        <taxon>Vibrionaceae</taxon>
        <taxon>Vibrio</taxon>
    </lineage>
</organism>
<comment type="caution">
    <text evidence="1">The sequence shown here is derived from an EMBL/GenBank/DDBJ whole genome shotgun (WGS) entry which is preliminary data.</text>
</comment>
<protein>
    <submittedName>
        <fullName evidence="1">Diaminopimelate decarboxylase</fullName>
        <ecNumber evidence="1">4.1.1.20</ecNumber>
    </submittedName>
</protein>
<keyword evidence="1" id="KW-0456">Lyase</keyword>
<reference evidence="1" key="1">
    <citation type="submission" date="2024-11" db="EMBL/GenBank/DDBJ databases">
        <title>Identification of new Vibrio campbellii strains harboring the pVA1 plasmid isolated from Penaeus vannamei postlarvae affected by outbreaks of acute hepatopancreatic necrosis disease (AHPND) in Mexico.</title>
        <authorList>
            <person name="Gomez-Gil B."/>
            <person name="Enciso-Ibarra J."/>
        </authorList>
    </citation>
    <scope>NUCLEOTIDE SEQUENCE</scope>
    <source>
        <strain evidence="1">M270204</strain>
    </source>
</reference>
<proteinExistence type="predicted"/>
<sequence>MDYFNYQDDGQLWAEDVSLQALAEQHGTPLYVYSRATLERHWNAFDSAVGQHPHLVCYAVKANSNLGVLNALARLGSGFDIVSGGELERVIAAGGDAKKVVFSGVGKTPAEMKRALELGIKCFNVESEPELERLNKVAGELGVVAPISLRINPDVDAKTHPYISTGLRDNKFGIAFDRAPAVYKFAQSLPNLNVQGIDCHIGSQLTEIEPFIDATDRLLALIDDLKAQGINIRHLDVGGGLGVVYRDELPPQPSDYAKALLGRLENHQDLELIFEPGRAIAANAGILLTRVEFLKHTEHKNFAIIDAAMNDLMRPALYQAWQDIVPVAPREGEAQTYDLVGPICETGDFLGKDRALVLQEGDLLAVRSAGAYGFVMSSNYNTRTRAAEVMVDGNQSHLVRQREELTSLWQLEQILPE</sequence>
<accession>A0ACC7RA36</accession>
<dbReference type="Proteomes" id="UP001354073">
    <property type="component" value="Unassembled WGS sequence"/>
</dbReference>